<accession>A0A1R3H0B4</accession>
<dbReference type="AlphaFoldDB" id="A0A1R3H0B4"/>
<gene>
    <name evidence="2" type="ORF">CCACVL1_22271</name>
</gene>
<evidence type="ECO:0000256" key="1">
    <source>
        <dbReference type="SAM" id="SignalP"/>
    </source>
</evidence>
<reference evidence="2 3" key="1">
    <citation type="submission" date="2013-09" db="EMBL/GenBank/DDBJ databases">
        <title>Corchorus capsularis genome sequencing.</title>
        <authorList>
            <person name="Alam M."/>
            <person name="Haque M.S."/>
            <person name="Islam M.S."/>
            <person name="Emdad E.M."/>
            <person name="Islam M.M."/>
            <person name="Ahmed B."/>
            <person name="Halim A."/>
            <person name="Hossen Q.M.M."/>
            <person name="Hossain M.Z."/>
            <person name="Ahmed R."/>
            <person name="Khan M.M."/>
            <person name="Islam R."/>
            <person name="Rashid M.M."/>
            <person name="Khan S.A."/>
            <person name="Rahman M.S."/>
            <person name="Alam M."/>
        </authorList>
    </citation>
    <scope>NUCLEOTIDE SEQUENCE [LARGE SCALE GENOMIC DNA]</scope>
    <source>
        <strain evidence="3">cv. CVL-1</strain>
        <tissue evidence="2">Whole seedling</tissue>
    </source>
</reference>
<dbReference type="OMA" id="IGCTRAN"/>
<comment type="caution">
    <text evidence="2">The sequence shown here is derived from an EMBL/GenBank/DDBJ whole genome shotgun (WGS) entry which is preliminary data.</text>
</comment>
<dbReference type="Gramene" id="OMO63794">
    <property type="protein sequence ID" value="OMO63794"/>
    <property type="gene ID" value="CCACVL1_22271"/>
</dbReference>
<name>A0A1R3H0B4_COCAP</name>
<proteinExistence type="predicted"/>
<dbReference type="EMBL" id="AWWV01012872">
    <property type="protein sequence ID" value="OMO63794.1"/>
    <property type="molecule type" value="Genomic_DNA"/>
</dbReference>
<dbReference type="PANTHER" id="PTHR31694:SF17">
    <property type="entry name" value="DESICCATION-RELATED PROTEIN PCC13-62-LIKE"/>
    <property type="match status" value="1"/>
</dbReference>
<dbReference type="OrthoDB" id="1001765at2759"/>
<dbReference type="Proteomes" id="UP000188268">
    <property type="component" value="Unassembled WGS sequence"/>
</dbReference>
<dbReference type="InterPro" id="IPR052965">
    <property type="entry name" value="Pigment-catalase-like"/>
</dbReference>
<feature type="signal peptide" evidence="1">
    <location>
        <begin position="1"/>
        <end position="27"/>
    </location>
</feature>
<dbReference type="Pfam" id="PF13668">
    <property type="entry name" value="Ferritin_2"/>
    <property type="match status" value="1"/>
</dbReference>
<evidence type="ECO:0000313" key="3">
    <source>
        <dbReference type="Proteomes" id="UP000188268"/>
    </source>
</evidence>
<dbReference type="STRING" id="210143.A0A1R3H0B4"/>
<keyword evidence="3" id="KW-1185">Reference proteome</keyword>
<sequence length="312" mass="33571">MASRSCLLYAFLVLFLLAFEPTSRVKATDIPPPSCRRVVGSSAELIQFGMNFLLSQAEFFNCAATGEGINVIAPDLVQGGPVSIGCTRANLNNVTRAIFAELGFLSVGLIRFILQASRLINPIPVPQIDISTVTLGGFANAAFGANLRPPFNIYANTINILPGSAAFLSLTRQYYIGISPYIVGDELQAVVSSIVSAQSAAFGVIRTLQYQNENVTMVSYNFNIATYVDRLAQLINRLAMCGDKDEGLKLQFQFGTTTNIIPFTPNVTAASRTALELLRVFYGTGNASLPGAIFPQGVNGRIAEKIVNLKLN</sequence>
<evidence type="ECO:0000313" key="2">
    <source>
        <dbReference type="EMBL" id="OMO63794.1"/>
    </source>
</evidence>
<feature type="chain" id="PRO_5012119353" evidence="1">
    <location>
        <begin position="28"/>
        <end position="312"/>
    </location>
</feature>
<keyword evidence="1" id="KW-0732">Signal</keyword>
<protein>
    <submittedName>
        <fullName evidence="2">Uncharacterized protein</fullName>
    </submittedName>
</protein>
<organism evidence="2 3">
    <name type="scientific">Corchorus capsularis</name>
    <name type="common">Jute</name>
    <dbReference type="NCBI Taxonomy" id="210143"/>
    <lineage>
        <taxon>Eukaryota</taxon>
        <taxon>Viridiplantae</taxon>
        <taxon>Streptophyta</taxon>
        <taxon>Embryophyta</taxon>
        <taxon>Tracheophyta</taxon>
        <taxon>Spermatophyta</taxon>
        <taxon>Magnoliopsida</taxon>
        <taxon>eudicotyledons</taxon>
        <taxon>Gunneridae</taxon>
        <taxon>Pentapetalae</taxon>
        <taxon>rosids</taxon>
        <taxon>malvids</taxon>
        <taxon>Malvales</taxon>
        <taxon>Malvaceae</taxon>
        <taxon>Grewioideae</taxon>
        <taxon>Apeibeae</taxon>
        <taxon>Corchorus</taxon>
    </lineage>
</organism>
<dbReference type="PANTHER" id="PTHR31694">
    <property type="entry name" value="DESICCATION-LIKE PROTEIN"/>
    <property type="match status" value="1"/>
</dbReference>